<organism evidence="2 3">
    <name type="scientific">Armadillidium nasatum</name>
    <dbReference type="NCBI Taxonomy" id="96803"/>
    <lineage>
        <taxon>Eukaryota</taxon>
        <taxon>Metazoa</taxon>
        <taxon>Ecdysozoa</taxon>
        <taxon>Arthropoda</taxon>
        <taxon>Crustacea</taxon>
        <taxon>Multicrustacea</taxon>
        <taxon>Malacostraca</taxon>
        <taxon>Eumalacostraca</taxon>
        <taxon>Peracarida</taxon>
        <taxon>Isopoda</taxon>
        <taxon>Oniscidea</taxon>
        <taxon>Crinocheta</taxon>
        <taxon>Armadillidiidae</taxon>
        <taxon>Armadillidium</taxon>
    </lineage>
</organism>
<gene>
    <name evidence="2" type="ORF">Anas_00625</name>
</gene>
<feature type="compositionally biased region" description="Basic and acidic residues" evidence="1">
    <location>
        <begin position="720"/>
        <end position="732"/>
    </location>
</feature>
<evidence type="ECO:0000256" key="1">
    <source>
        <dbReference type="SAM" id="MobiDB-lite"/>
    </source>
</evidence>
<dbReference type="OrthoDB" id="434783at2759"/>
<sequence length="732" mass="85645">MDCSNVKSNIKIKEEYVEENEKLPLVDDTQAESSSLLSKAIKIEVNEQSSENDSDAIFSQVGLLESAPQNFEESHVVKDKFEERKYKLQKFFENFSTRVDSERKINSNSKRKNNSNAKRTNNSNAKRTNISDDNSKGQVESSIGELVPVDAIALSKMQSPTKNYDDIKRLRQSGQSYINRKGKCVPSAKFFFKICKCHMNCKDKLSEAKRREIFENFWRLGSWDFQSNFIAQSVREQPCKRRYSKNSTKRKVTRVYKLYGVKVCQSVFTSTLGINHMRVDYCLKRKTNFLFCSPDKRGKNNPKKNSDETINYIWEFLDRFPKYHSNYSVDKRQYVNPTLSKKKMHGLYVQEMKAQNKKYVSYPTFNNVFKEYNVGIYSPKKDTCQLCDRLSMQIQNNPSENLKGQLNSHQMRAQYARERFQQSTVVAKQCPDLLSFSFNLEKTLSLPYINSPVMYYKRPLWLYNFVIKTLHDNQCYTCVWVENEGKCGSREICSCILEFLNSQDMNRVRKLSSFSDSCGGQNKNENIIAFMMYVCQMYNVDWEHTYLESGHSNLHYDSDFAVIEKCKQKVNSIFSVNEWTELIETAKPKNSFKIIRMNGKMINFDELTSEFTFRTTNTDHDPFSWLEMKYLEINVNSKIMKYKTTNDPRASIFKIDFSKPNEKPLQSITLKPAYLKGVPISKLKYDDLQSVLQYVPPCHHKFYQDLPHEVQPENGSTVHPDIRDHDDYSNYS</sequence>
<dbReference type="PANTHER" id="PTHR10773:SF19">
    <property type="match status" value="1"/>
</dbReference>
<comment type="caution">
    <text evidence="2">The sequence shown here is derived from an EMBL/GenBank/DDBJ whole genome shotgun (WGS) entry which is preliminary data.</text>
</comment>
<accession>A0A5N5TEK8</accession>
<feature type="compositionally biased region" description="Low complexity" evidence="1">
    <location>
        <begin position="114"/>
        <end position="127"/>
    </location>
</feature>
<dbReference type="AlphaFoldDB" id="A0A5N5TEK8"/>
<feature type="region of interest" description="Disordered" evidence="1">
    <location>
        <begin position="102"/>
        <end position="141"/>
    </location>
</feature>
<feature type="region of interest" description="Disordered" evidence="1">
    <location>
        <begin position="709"/>
        <end position="732"/>
    </location>
</feature>
<evidence type="ECO:0000313" key="3">
    <source>
        <dbReference type="Proteomes" id="UP000326759"/>
    </source>
</evidence>
<evidence type="ECO:0000313" key="2">
    <source>
        <dbReference type="EMBL" id="KAB7504961.1"/>
    </source>
</evidence>
<keyword evidence="3" id="KW-1185">Reference proteome</keyword>
<reference evidence="2 3" key="1">
    <citation type="journal article" date="2019" name="PLoS Biol.">
        <title>Sex chromosomes control vertical transmission of feminizing Wolbachia symbionts in an isopod.</title>
        <authorList>
            <person name="Becking T."/>
            <person name="Chebbi M.A."/>
            <person name="Giraud I."/>
            <person name="Moumen B."/>
            <person name="Laverre T."/>
            <person name="Caubet Y."/>
            <person name="Peccoud J."/>
            <person name="Gilbert C."/>
            <person name="Cordaux R."/>
        </authorList>
    </citation>
    <scope>NUCLEOTIDE SEQUENCE [LARGE SCALE GENOMIC DNA]</scope>
    <source>
        <strain evidence="2">ANa2</strain>
        <tissue evidence="2">Whole body excluding digestive tract and cuticle</tissue>
    </source>
</reference>
<dbReference type="EMBL" id="SEYY01002059">
    <property type="protein sequence ID" value="KAB7504961.1"/>
    <property type="molecule type" value="Genomic_DNA"/>
</dbReference>
<dbReference type="PANTHER" id="PTHR10773">
    <property type="entry name" value="DNA-DIRECTED RNA POLYMERASES I, II, AND III SUBUNIT RPABC2"/>
    <property type="match status" value="1"/>
</dbReference>
<protein>
    <submittedName>
        <fullName evidence="2">Uncharacterized protein</fullName>
    </submittedName>
</protein>
<name>A0A5N5TEK8_9CRUS</name>
<proteinExistence type="predicted"/>
<dbReference type="Proteomes" id="UP000326759">
    <property type="component" value="Unassembled WGS sequence"/>
</dbReference>